<reference evidence="5" key="1">
    <citation type="journal article" date="2017" name="bioRxiv">
        <title>Comparative analysis of the genomes of Stylophora pistillata and Acropora digitifera provides evidence for extensive differences between species of corals.</title>
        <authorList>
            <person name="Voolstra C.R."/>
            <person name="Li Y."/>
            <person name="Liew Y.J."/>
            <person name="Baumgarten S."/>
            <person name="Zoccola D."/>
            <person name="Flot J.-F."/>
            <person name="Tambutte S."/>
            <person name="Allemand D."/>
            <person name="Aranda M."/>
        </authorList>
    </citation>
    <scope>NUCLEOTIDE SEQUENCE [LARGE SCALE GENOMIC DNA]</scope>
</reference>
<evidence type="ECO:0000313" key="5">
    <source>
        <dbReference type="Proteomes" id="UP000225706"/>
    </source>
</evidence>
<protein>
    <recommendedName>
        <fullName evidence="3">CCHC-type domain-containing protein</fullName>
    </recommendedName>
</protein>
<dbReference type="InterPro" id="IPR050951">
    <property type="entry name" value="Retrovirus_Pol_polyprotein"/>
</dbReference>
<dbReference type="PANTHER" id="PTHR37984">
    <property type="entry name" value="PROTEIN CBG26694"/>
    <property type="match status" value="1"/>
</dbReference>
<dbReference type="Proteomes" id="UP000225706">
    <property type="component" value="Unassembled WGS sequence"/>
</dbReference>
<dbReference type="Gene3D" id="4.10.60.10">
    <property type="entry name" value="Zinc finger, CCHC-type"/>
    <property type="match status" value="1"/>
</dbReference>
<dbReference type="GO" id="GO:0003676">
    <property type="term" value="F:nucleic acid binding"/>
    <property type="evidence" value="ECO:0007669"/>
    <property type="project" value="InterPro"/>
</dbReference>
<dbReference type="EMBL" id="LSMT01000587">
    <property type="protein sequence ID" value="PFX16000.1"/>
    <property type="molecule type" value="Genomic_DNA"/>
</dbReference>
<accession>A0A2B4RHP6</accession>
<evidence type="ECO:0000256" key="2">
    <source>
        <dbReference type="SAM" id="MobiDB-lite"/>
    </source>
</evidence>
<dbReference type="AlphaFoldDB" id="A0A2B4RHP6"/>
<organism evidence="4 5">
    <name type="scientific">Stylophora pistillata</name>
    <name type="common">Smooth cauliflower coral</name>
    <dbReference type="NCBI Taxonomy" id="50429"/>
    <lineage>
        <taxon>Eukaryota</taxon>
        <taxon>Metazoa</taxon>
        <taxon>Cnidaria</taxon>
        <taxon>Anthozoa</taxon>
        <taxon>Hexacorallia</taxon>
        <taxon>Scleractinia</taxon>
        <taxon>Astrocoeniina</taxon>
        <taxon>Pocilloporidae</taxon>
        <taxon>Stylophora</taxon>
    </lineage>
</organism>
<keyword evidence="1" id="KW-0863">Zinc-finger</keyword>
<dbReference type="PROSITE" id="PS50158">
    <property type="entry name" value="ZF_CCHC"/>
    <property type="match status" value="1"/>
</dbReference>
<evidence type="ECO:0000313" key="4">
    <source>
        <dbReference type="EMBL" id="PFX16000.1"/>
    </source>
</evidence>
<feature type="domain" description="CCHC-type" evidence="3">
    <location>
        <begin position="270"/>
        <end position="285"/>
    </location>
</feature>
<keyword evidence="5" id="KW-1185">Reference proteome</keyword>
<keyword evidence="1" id="KW-0479">Metal-binding</keyword>
<dbReference type="GO" id="GO:0008270">
    <property type="term" value="F:zinc ion binding"/>
    <property type="evidence" value="ECO:0007669"/>
    <property type="project" value="UniProtKB-KW"/>
</dbReference>
<name>A0A2B4RHP6_STYPI</name>
<evidence type="ECO:0000256" key="1">
    <source>
        <dbReference type="PROSITE-ProRule" id="PRU00047"/>
    </source>
</evidence>
<feature type="compositionally biased region" description="Polar residues" evidence="2">
    <location>
        <begin position="234"/>
        <end position="244"/>
    </location>
</feature>
<dbReference type="STRING" id="50429.A0A2B4RHP6"/>
<keyword evidence="1" id="KW-0862">Zinc</keyword>
<dbReference type="PANTHER" id="PTHR37984:SF5">
    <property type="entry name" value="PROTEIN NYNRIN-LIKE"/>
    <property type="match status" value="1"/>
</dbReference>
<sequence>MVMYHPLCIALHSWLVADGKGYSLRSILILATTTAKAPTPRNLSDRLQQGENWKFYELAAGIHTKADEVRVASLLNVVCKETLDMYETIQWEDASHALKIDKFLENFEESCVPARNETYERFVFFKREQLPSESLNCYITALMKLSENCGFGMPRESLVRDRLILGVKDDRIGVKLLGKRDLDLDKAVEMIKARRVIHSRASEIADEALAQEDVSALKHKPRPQRKSEKWKLPKSSTRNPSSNSKLKECLFCGGKHALDRKLCPASGQTCKKCGKVGHLAVKCRSKSVNVNVNDVKEVFYINNIGGKDQALVPVTLTDTVSITFETDTGSSANILPLEDYTRATNDFKRASIVPKDITLVMHDHSKRKALGSARVTPLLGLKSCQGMGLVKIMVPGFHAPINNVVATPEKAVSESITTDSVLKPFADVFQDYRNTPTKAGSSPAQRVFSRRTRNLLPPTPRLLEAATVPPMDVQQKLMASRQKQAYYYNLKEKALPELQPGRLLDMKKPNKNT</sequence>
<dbReference type="InterPro" id="IPR001878">
    <property type="entry name" value="Znf_CCHC"/>
</dbReference>
<comment type="caution">
    <text evidence="4">The sequence shown here is derived from an EMBL/GenBank/DDBJ whole genome shotgun (WGS) entry which is preliminary data.</text>
</comment>
<feature type="region of interest" description="Disordered" evidence="2">
    <location>
        <begin position="215"/>
        <end position="244"/>
    </location>
</feature>
<dbReference type="SMART" id="SM00343">
    <property type="entry name" value="ZnF_C2HC"/>
    <property type="match status" value="1"/>
</dbReference>
<proteinExistence type="predicted"/>
<evidence type="ECO:0000259" key="3">
    <source>
        <dbReference type="PROSITE" id="PS50158"/>
    </source>
</evidence>
<dbReference type="OrthoDB" id="2286242at2759"/>
<gene>
    <name evidence="4" type="ORF">AWC38_SpisGene19760</name>
</gene>